<name>A0ABU8SFA7_9LACO</name>
<organism evidence="7 8">
    <name type="scientific">Holzapfeliella saturejae</name>
    <dbReference type="NCBI Taxonomy" id="3082953"/>
    <lineage>
        <taxon>Bacteria</taxon>
        <taxon>Bacillati</taxon>
        <taxon>Bacillota</taxon>
        <taxon>Bacilli</taxon>
        <taxon>Lactobacillales</taxon>
        <taxon>Lactobacillaceae</taxon>
        <taxon>Holzapfeliella</taxon>
    </lineage>
</organism>
<dbReference type="EMBL" id="JAWMWG010000001">
    <property type="protein sequence ID" value="MEJ6348073.1"/>
    <property type="molecule type" value="Genomic_DNA"/>
</dbReference>
<protein>
    <recommendedName>
        <fullName evidence="5">RQC P-site tRNA stabilizing factor</fullName>
        <shortName evidence="5">RqcP</shortName>
    </recommendedName>
    <alternativeName>
        <fullName evidence="5">Ribosome-associated protein quality control protein P</fullName>
    </alternativeName>
</protein>
<comment type="similarity">
    <text evidence="5">Belongs to the RqcP family.</text>
</comment>
<keyword evidence="8" id="KW-1185">Reference proteome</keyword>
<dbReference type="Pfam" id="PF01479">
    <property type="entry name" value="S4"/>
    <property type="match status" value="1"/>
</dbReference>
<dbReference type="RefSeq" id="WP_339968900.1">
    <property type="nucleotide sequence ID" value="NZ_JAWMWG010000001.1"/>
</dbReference>
<evidence type="ECO:0000313" key="8">
    <source>
        <dbReference type="Proteomes" id="UP001377804"/>
    </source>
</evidence>
<dbReference type="SUPFAM" id="SSF55174">
    <property type="entry name" value="Alpha-L RNA-binding motif"/>
    <property type="match status" value="1"/>
</dbReference>
<evidence type="ECO:0000256" key="2">
    <source>
        <dbReference type="ARBA" id="ARBA00022730"/>
    </source>
</evidence>
<dbReference type="SMART" id="SM00363">
    <property type="entry name" value="S4"/>
    <property type="match status" value="1"/>
</dbReference>
<feature type="domain" description="RNA-binding S4" evidence="6">
    <location>
        <begin position="1"/>
        <end position="65"/>
    </location>
</feature>
<evidence type="ECO:0000256" key="3">
    <source>
        <dbReference type="ARBA" id="ARBA00022884"/>
    </source>
</evidence>
<dbReference type="CDD" id="cd00165">
    <property type="entry name" value="S4"/>
    <property type="match status" value="1"/>
</dbReference>
<keyword evidence="4 5" id="KW-0648">Protein biosynthesis</keyword>
<dbReference type="PROSITE" id="PS50889">
    <property type="entry name" value="S4"/>
    <property type="match status" value="1"/>
</dbReference>
<dbReference type="InterPro" id="IPR002942">
    <property type="entry name" value="S4_RNA-bd"/>
</dbReference>
<evidence type="ECO:0000256" key="1">
    <source>
        <dbReference type="ARBA" id="ARBA00022555"/>
    </source>
</evidence>
<dbReference type="InterPro" id="IPR036986">
    <property type="entry name" value="S4_RNA-bd_sf"/>
</dbReference>
<evidence type="ECO:0000256" key="5">
    <source>
        <dbReference type="HAMAP-Rule" id="MF_00871"/>
    </source>
</evidence>
<sequence>MRIDRFLKVSRIIKRRTIAKEMADQGRIKVNDKVIKSSSKVQIGDILEVTFGNRTIKARILNLLETTKKAEAQELYELVD</sequence>
<dbReference type="Proteomes" id="UP001377804">
    <property type="component" value="Unassembled WGS sequence"/>
</dbReference>
<comment type="subunit">
    <text evidence="5">Associates with stalled 50S ribosomal subunits. Binds to RqcH, 23S rRNA and the P-site tRNA. Does not require RqcH for association with 50S subunits.</text>
</comment>
<dbReference type="InterPro" id="IPR025490">
    <property type="entry name" value="RqcP"/>
</dbReference>
<gene>
    <name evidence="5" type="primary">rqcP</name>
    <name evidence="7" type="ORF">R4Y45_02375</name>
</gene>
<dbReference type="PIRSF" id="PIRSF038881">
    <property type="entry name" value="RNAbp_HP1423"/>
    <property type="match status" value="1"/>
</dbReference>
<evidence type="ECO:0000313" key="7">
    <source>
        <dbReference type="EMBL" id="MEJ6348073.1"/>
    </source>
</evidence>
<comment type="caution">
    <text evidence="7">The sequence shown here is derived from an EMBL/GenBank/DDBJ whole genome shotgun (WGS) entry which is preliminary data.</text>
</comment>
<evidence type="ECO:0000259" key="6">
    <source>
        <dbReference type="SMART" id="SM00363"/>
    </source>
</evidence>
<dbReference type="Gene3D" id="3.10.290.10">
    <property type="entry name" value="RNA-binding S4 domain"/>
    <property type="match status" value="1"/>
</dbReference>
<proteinExistence type="inferred from homology"/>
<keyword evidence="3 5" id="KW-0694">RNA-binding</keyword>
<evidence type="ECO:0000256" key="4">
    <source>
        <dbReference type="ARBA" id="ARBA00022917"/>
    </source>
</evidence>
<accession>A0ABU8SFA7</accession>
<keyword evidence="2 5" id="KW-0699">rRNA-binding</keyword>
<keyword evidence="1 5" id="KW-0820">tRNA-binding</keyword>
<comment type="function">
    <text evidence="5">Key component of the ribosome quality control system (RQC), a ribosome-associated complex that mediates the extraction of incompletely synthesized nascent chains from stalled ribosomes and their subsequent degradation. RqcH recruits Ala-charged tRNA, and with RqcP directs the elongation of stalled nascent chains on 50S ribosomal subunits, leading to non-templated C-terminal alanine extensions (Ala tail). The Ala tail promotes nascent chain degradation. RqcP is associated with the translocation-like movement of the peptidyl-tRNA from the A-site into the P-site.</text>
</comment>
<dbReference type="HAMAP" id="MF_00871">
    <property type="entry name" value="RqcP"/>
    <property type="match status" value="1"/>
</dbReference>
<reference evidence="7 8" key="1">
    <citation type="submission" date="2023-10" db="EMBL/GenBank/DDBJ databases">
        <title>Holzapfeliella saturejae sp. nov. isolated from Satureja montana flowers.</title>
        <authorList>
            <person name="Alcantara C."/>
            <person name="Zuniga M."/>
            <person name="Landete J.M."/>
            <person name="Monedero V."/>
        </authorList>
    </citation>
    <scope>NUCLEOTIDE SEQUENCE [LARGE SCALE GENOMIC DNA]</scope>
    <source>
        <strain evidence="7 8">He02</strain>
    </source>
</reference>